<evidence type="ECO:0000313" key="6">
    <source>
        <dbReference type="Proteomes" id="UP000630353"/>
    </source>
</evidence>
<keyword evidence="2" id="KW-0378">Hydrolase</keyword>
<dbReference type="Pfam" id="PF03061">
    <property type="entry name" value="4HBT"/>
    <property type="match status" value="1"/>
</dbReference>
<reference evidence="5" key="2">
    <citation type="submission" date="2020-09" db="EMBL/GenBank/DDBJ databases">
        <authorList>
            <person name="Sun Q."/>
            <person name="Kim S."/>
        </authorList>
    </citation>
    <scope>NUCLEOTIDE SEQUENCE</scope>
    <source>
        <strain evidence="5">KCTC 42651</strain>
    </source>
</reference>
<sequence>MTATSPSEPPGESQSMTERSRTVTWTDPAELAAAVRELSGPELFAKLIAGELPMPTIGKTVGFRLVEAGDGRAVFEGEWGEHLLNPAGGLHGGWYGLVLDSAMGCAVHSALPAGTGYTTLEYKVNITRAVTEKTGKLRIEGWVVHQGRRTATAEARVVDAAGKVYAHGSETCLILG</sequence>
<dbReference type="EMBL" id="BMZS01000002">
    <property type="protein sequence ID" value="GHD42437.1"/>
    <property type="molecule type" value="Genomic_DNA"/>
</dbReference>
<dbReference type="Gene3D" id="3.10.129.10">
    <property type="entry name" value="Hotdog Thioesterase"/>
    <property type="match status" value="1"/>
</dbReference>
<dbReference type="PANTHER" id="PTHR21660">
    <property type="entry name" value="THIOESTERASE SUPERFAMILY MEMBER-RELATED"/>
    <property type="match status" value="1"/>
</dbReference>
<dbReference type="InterPro" id="IPR006683">
    <property type="entry name" value="Thioestr_dom"/>
</dbReference>
<dbReference type="PANTHER" id="PTHR21660:SF1">
    <property type="entry name" value="ACYL-COENZYME A THIOESTERASE 13"/>
    <property type="match status" value="1"/>
</dbReference>
<dbReference type="SUPFAM" id="SSF54637">
    <property type="entry name" value="Thioesterase/thiol ester dehydrase-isomerase"/>
    <property type="match status" value="1"/>
</dbReference>
<dbReference type="InterPro" id="IPR029069">
    <property type="entry name" value="HotDog_dom_sf"/>
</dbReference>
<evidence type="ECO:0000256" key="1">
    <source>
        <dbReference type="ARBA" id="ARBA00008324"/>
    </source>
</evidence>
<dbReference type="AlphaFoldDB" id="A0A918XNM3"/>
<reference evidence="5" key="1">
    <citation type="journal article" date="2014" name="Int. J. Syst. Evol. Microbiol.">
        <title>Complete genome sequence of Corynebacterium casei LMG S-19264T (=DSM 44701T), isolated from a smear-ripened cheese.</title>
        <authorList>
            <consortium name="US DOE Joint Genome Institute (JGI-PGF)"/>
            <person name="Walter F."/>
            <person name="Albersmeier A."/>
            <person name="Kalinowski J."/>
            <person name="Ruckert C."/>
        </authorList>
    </citation>
    <scope>NUCLEOTIDE SEQUENCE</scope>
    <source>
        <strain evidence="5">KCTC 42651</strain>
    </source>
</reference>
<name>A0A918XNM3_9PROT</name>
<evidence type="ECO:0000313" key="5">
    <source>
        <dbReference type="EMBL" id="GHD42437.1"/>
    </source>
</evidence>
<feature type="domain" description="Thioesterase" evidence="4">
    <location>
        <begin position="88"/>
        <end position="164"/>
    </location>
</feature>
<feature type="region of interest" description="Disordered" evidence="3">
    <location>
        <begin position="1"/>
        <end position="23"/>
    </location>
</feature>
<evidence type="ECO:0000256" key="3">
    <source>
        <dbReference type="SAM" id="MobiDB-lite"/>
    </source>
</evidence>
<evidence type="ECO:0000256" key="2">
    <source>
        <dbReference type="ARBA" id="ARBA00022801"/>
    </source>
</evidence>
<comment type="caution">
    <text evidence="5">The sequence shown here is derived from an EMBL/GenBank/DDBJ whole genome shotgun (WGS) entry which is preliminary data.</text>
</comment>
<gene>
    <name evidence="5" type="ORF">GCM10017083_07470</name>
</gene>
<proteinExistence type="inferred from homology"/>
<dbReference type="Proteomes" id="UP000630353">
    <property type="component" value="Unassembled WGS sequence"/>
</dbReference>
<dbReference type="CDD" id="cd03443">
    <property type="entry name" value="PaaI_thioesterase"/>
    <property type="match status" value="1"/>
</dbReference>
<dbReference type="NCBIfam" id="TIGR00369">
    <property type="entry name" value="unchar_dom_1"/>
    <property type="match status" value="1"/>
</dbReference>
<comment type="similarity">
    <text evidence="1">Belongs to the thioesterase PaaI family.</text>
</comment>
<keyword evidence="6" id="KW-1185">Reference proteome</keyword>
<dbReference type="GO" id="GO:0047617">
    <property type="term" value="F:fatty acyl-CoA hydrolase activity"/>
    <property type="evidence" value="ECO:0007669"/>
    <property type="project" value="InterPro"/>
</dbReference>
<dbReference type="InterPro" id="IPR039298">
    <property type="entry name" value="ACOT13"/>
</dbReference>
<evidence type="ECO:0000259" key="4">
    <source>
        <dbReference type="Pfam" id="PF03061"/>
    </source>
</evidence>
<protein>
    <submittedName>
        <fullName evidence="5">Aromatic compound catabolic protein</fullName>
    </submittedName>
</protein>
<organism evidence="5 6">
    <name type="scientific">Thalassobaculum fulvum</name>
    <dbReference type="NCBI Taxonomy" id="1633335"/>
    <lineage>
        <taxon>Bacteria</taxon>
        <taxon>Pseudomonadati</taxon>
        <taxon>Pseudomonadota</taxon>
        <taxon>Alphaproteobacteria</taxon>
        <taxon>Rhodospirillales</taxon>
        <taxon>Thalassobaculaceae</taxon>
        <taxon>Thalassobaculum</taxon>
    </lineage>
</organism>
<accession>A0A918XNM3</accession>
<dbReference type="InterPro" id="IPR003736">
    <property type="entry name" value="PAAI_dom"/>
</dbReference>